<protein>
    <submittedName>
        <fullName evidence="11">Bacteriohemerythrin</fullName>
    </submittedName>
</protein>
<dbReference type="NCBIfam" id="NF033749">
    <property type="entry name" value="bact_hemeryth"/>
    <property type="match status" value="1"/>
</dbReference>
<dbReference type="CDD" id="cd12107">
    <property type="entry name" value="Hemerythrin"/>
    <property type="match status" value="1"/>
</dbReference>
<evidence type="ECO:0000313" key="12">
    <source>
        <dbReference type="Proteomes" id="UP000770889"/>
    </source>
</evidence>
<keyword evidence="8" id="KW-0472">Membrane</keyword>
<dbReference type="InterPro" id="IPR012312">
    <property type="entry name" value="Hemerythrin-like"/>
</dbReference>
<evidence type="ECO:0000256" key="5">
    <source>
        <dbReference type="ARBA" id="ARBA00023224"/>
    </source>
</evidence>
<dbReference type="SMART" id="SM00283">
    <property type="entry name" value="MA"/>
    <property type="match status" value="1"/>
</dbReference>
<evidence type="ECO:0000256" key="3">
    <source>
        <dbReference type="ARBA" id="ARBA00022723"/>
    </source>
</evidence>
<dbReference type="GO" id="GO:0046872">
    <property type="term" value="F:metal ion binding"/>
    <property type="evidence" value="ECO:0007669"/>
    <property type="project" value="UniProtKB-KW"/>
</dbReference>
<accession>A0A944QWM5</accession>
<dbReference type="InterPro" id="IPR004089">
    <property type="entry name" value="MCPsignal_dom"/>
</dbReference>
<dbReference type="InterPro" id="IPR003660">
    <property type="entry name" value="HAMP_dom"/>
</dbReference>
<proteinExistence type="inferred from homology"/>
<dbReference type="SUPFAM" id="SSF58104">
    <property type="entry name" value="Methyl-accepting chemotaxis protein (MCP) signaling domain"/>
    <property type="match status" value="1"/>
</dbReference>
<gene>
    <name evidence="11" type="ORF">KME65_20070</name>
</gene>
<comment type="similarity">
    <text evidence="6">Belongs to the methyl-accepting chemotaxis (MCP) protein family.</text>
</comment>
<dbReference type="Gene3D" id="1.20.120.50">
    <property type="entry name" value="Hemerythrin-like"/>
    <property type="match status" value="1"/>
</dbReference>
<sequence length="547" mass="59912">MNNLMAPIVSLTNQLSYSVKFALVIVLFLVTIGYLSFELYAAGQFFLRHYIVVGTASVMLFLFSTGVYLSLTGNLERLRNASDQMSEGDLTQRLDIDTRDELNQIGTAFKDISDGFSLAVSGVVGSSQHLGTVTAQMVDTGRKTAVDIQRQADEIAQAVEAVDTLADSIQGVAAKSNQAAEHAESANQAVVNGQNEVDKTISSINSLAGELEQVATAVKKLEDDSANIGGILEAIRGIADQTNLLALNAAIEAARAGEQGRGFAVVADEVRSLARRTQEETVRINSMIDQLQAGSHQAVDVMERSNRRTAETVDQAASAGKMLSVIQEAVSSINSMNIQIADGANHQTEVSENIRENIAQLDSLSQNSARDSGRLTASTVQVAALANEVNAWLNRFTVDYDQLALTRQDRDKDAAFIWDAKFSVGITEIDRQHKALMDMANELKFELDGKRSIKTARRILKGLIDYTATHFSYEEQLMDQTRYGEAEVHKELHRKLVDDVMKYNERIDQGDEKVLGELMAFIKGWLIEHIQKTDKKLGAHLQQTGLG</sequence>
<evidence type="ECO:0000259" key="10">
    <source>
        <dbReference type="PROSITE" id="PS50885"/>
    </source>
</evidence>
<dbReference type="PANTHER" id="PTHR32089:SF112">
    <property type="entry name" value="LYSOZYME-LIKE PROTEIN-RELATED"/>
    <property type="match status" value="1"/>
</dbReference>
<evidence type="ECO:0000256" key="2">
    <source>
        <dbReference type="ARBA" id="ARBA00010587"/>
    </source>
</evidence>
<feature type="transmembrane region" description="Helical" evidence="8">
    <location>
        <begin position="21"/>
        <end position="43"/>
    </location>
</feature>
<feature type="domain" description="Methyl-accepting transducer" evidence="9">
    <location>
        <begin position="126"/>
        <end position="362"/>
    </location>
</feature>
<dbReference type="InterPro" id="IPR016131">
    <property type="entry name" value="Haemerythrin_Fe_BS"/>
</dbReference>
<dbReference type="InterPro" id="IPR012827">
    <property type="entry name" value="Hemerythrin_metal-bd"/>
</dbReference>
<comment type="similarity">
    <text evidence="2">Belongs to the hemerythrin family.</text>
</comment>
<dbReference type="InterPro" id="IPR035938">
    <property type="entry name" value="Hemerythrin-like_sf"/>
</dbReference>
<dbReference type="GO" id="GO:0016020">
    <property type="term" value="C:membrane"/>
    <property type="evidence" value="ECO:0007669"/>
    <property type="project" value="UniProtKB-SubCell"/>
</dbReference>
<evidence type="ECO:0000256" key="6">
    <source>
        <dbReference type="ARBA" id="ARBA00029447"/>
    </source>
</evidence>
<dbReference type="Pfam" id="PF00672">
    <property type="entry name" value="HAMP"/>
    <property type="match status" value="1"/>
</dbReference>
<keyword evidence="3" id="KW-0479">Metal-binding</keyword>
<dbReference type="Pfam" id="PF01814">
    <property type="entry name" value="Hemerythrin"/>
    <property type="match status" value="1"/>
</dbReference>
<dbReference type="CDD" id="cd06225">
    <property type="entry name" value="HAMP"/>
    <property type="match status" value="1"/>
</dbReference>
<evidence type="ECO:0000313" key="11">
    <source>
        <dbReference type="EMBL" id="MBT2991265.1"/>
    </source>
</evidence>
<evidence type="ECO:0000256" key="7">
    <source>
        <dbReference type="PROSITE-ProRule" id="PRU00284"/>
    </source>
</evidence>
<keyword evidence="8" id="KW-0812">Transmembrane</keyword>
<name>A0A944QWM5_9GAMM</name>
<dbReference type="SUPFAM" id="SSF47188">
    <property type="entry name" value="Hemerythrin-like"/>
    <property type="match status" value="1"/>
</dbReference>
<evidence type="ECO:0000256" key="8">
    <source>
        <dbReference type="SAM" id="Phobius"/>
    </source>
</evidence>
<dbReference type="GO" id="GO:0006935">
    <property type="term" value="P:chemotaxis"/>
    <property type="evidence" value="ECO:0007669"/>
    <property type="project" value="UniProtKB-ARBA"/>
</dbReference>
<dbReference type="FunFam" id="1.10.287.950:FF:000001">
    <property type="entry name" value="Methyl-accepting chemotaxis sensory transducer"/>
    <property type="match status" value="1"/>
</dbReference>
<dbReference type="Pfam" id="PF00015">
    <property type="entry name" value="MCPsignal"/>
    <property type="match status" value="1"/>
</dbReference>
<evidence type="ECO:0000256" key="1">
    <source>
        <dbReference type="ARBA" id="ARBA00004370"/>
    </source>
</evidence>
<reference evidence="11 12" key="1">
    <citation type="submission" date="2021-05" db="EMBL/GenBank/DDBJ databases">
        <title>Genetic and Functional Diversity in Clade A Lucinid endosymbionts from the Bahamas.</title>
        <authorList>
            <person name="Giani N.M."/>
            <person name="Engel A.S."/>
            <person name="Campbell B.J."/>
        </authorList>
    </citation>
    <scope>NUCLEOTIDE SEQUENCE [LARGE SCALE GENOMIC DNA]</scope>
    <source>
        <strain evidence="11">LUC16012Gg_MoonRockCtena</strain>
    </source>
</reference>
<dbReference type="AlphaFoldDB" id="A0A944QWM5"/>
<organism evidence="11 12">
    <name type="scientific">Candidatus Thiodiazotropha taylori</name>
    <dbReference type="NCBI Taxonomy" id="2792791"/>
    <lineage>
        <taxon>Bacteria</taxon>
        <taxon>Pseudomonadati</taxon>
        <taxon>Pseudomonadota</taxon>
        <taxon>Gammaproteobacteria</taxon>
        <taxon>Chromatiales</taxon>
        <taxon>Sedimenticolaceae</taxon>
        <taxon>Candidatus Thiodiazotropha</taxon>
    </lineage>
</organism>
<comment type="subcellular location">
    <subcellularLocation>
        <location evidence="1">Membrane</location>
    </subcellularLocation>
</comment>
<dbReference type="PROSITE" id="PS50885">
    <property type="entry name" value="HAMP"/>
    <property type="match status" value="1"/>
</dbReference>
<dbReference type="NCBIfam" id="TIGR02481">
    <property type="entry name" value="hemeryth_dom"/>
    <property type="match status" value="1"/>
</dbReference>
<dbReference type="PROSITE" id="PS00550">
    <property type="entry name" value="HEMERYTHRINS"/>
    <property type="match status" value="1"/>
</dbReference>
<dbReference type="Gene3D" id="1.10.8.500">
    <property type="entry name" value="HAMP domain in histidine kinase"/>
    <property type="match status" value="1"/>
</dbReference>
<dbReference type="PROSITE" id="PS50111">
    <property type="entry name" value="CHEMOTAXIS_TRANSDUC_2"/>
    <property type="match status" value="1"/>
</dbReference>
<keyword evidence="8" id="KW-1133">Transmembrane helix</keyword>
<evidence type="ECO:0000259" key="9">
    <source>
        <dbReference type="PROSITE" id="PS50111"/>
    </source>
</evidence>
<feature type="transmembrane region" description="Helical" evidence="8">
    <location>
        <begin position="49"/>
        <end position="71"/>
    </location>
</feature>
<dbReference type="SMART" id="SM00304">
    <property type="entry name" value="HAMP"/>
    <property type="match status" value="2"/>
</dbReference>
<dbReference type="PANTHER" id="PTHR32089">
    <property type="entry name" value="METHYL-ACCEPTING CHEMOTAXIS PROTEIN MCPB"/>
    <property type="match status" value="1"/>
</dbReference>
<keyword evidence="5 7" id="KW-0807">Transducer</keyword>
<dbReference type="Gene3D" id="1.10.287.950">
    <property type="entry name" value="Methyl-accepting chemotaxis protein"/>
    <property type="match status" value="1"/>
</dbReference>
<dbReference type="Proteomes" id="UP000770889">
    <property type="component" value="Unassembled WGS sequence"/>
</dbReference>
<feature type="domain" description="HAMP" evidence="10">
    <location>
        <begin position="69"/>
        <end position="121"/>
    </location>
</feature>
<dbReference type="CDD" id="cd11386">
    <property type="entry name" value="MCP_signal"/>
    <property type="match status" value="1"/>
</dbReference>
<dbReference type="GO" id="GO:0007165">
    <property type="term" value="P:signal transduction"/>
    <property type="evidence" value="ECO:0007669"/>
    <property type="project" value="UniProtKB-KW"/>
</dbReference>
<keyword evidence="4" id="KW-0408">Iron</keyword>
<dbReference type="EMBL" id="JAHHGM010000034">
    <property type="protein sequence ID" value="MBT2991265.1"/>
    <property type="molecule type" value="Genomic_DNA"/>
</dbReference>
<comment type="caution">
    <text evidence="11">The sequence shown here is derived from an EMBL/GenBank/DDBJ whole genome shotgun (WGS) entry which is preliminary data.</text>
</comment>
<evidence type="ECO:0000256" key="4">
    <source>
        <dbReference type="ARBA" id="ARBA00023004"/>
    </source>
</evidence>